<evidence type="ECO:0000313" key="1">
    <source>
        <dbReference type="EMBL" id="KAK7025218.1"/>
    </source>
</evidence>
<dbReference type="Proteomes" id="UP001362999">
    <property type="component" value="Unassembled WGS sequence"/>
</dbReference>
<evidence type="ECO:0000313" key="2">
    <source>
        <dbReference type="Proteomes" id="UP001362999"/>
    </source>
</evidence>
<dbReference type="EMBL" id="JAWWNJ010000034">
    <property type="protein sequence ID" value="KAK7025218.1"/>
    <property type="molecule type" value="Genomic_DNA"/>
</dbReference>
<sequence>MSPLNLITNFFSSYDTVQVSKLSEPHLCTPSQTEDASLQQTVVHAATEDTSRSQTVVESANAISKRLPLLLQPTLLVPQCHPSEPVYLVVGRNAEHYPCISFFPHDGRGTGAAMGLAFYQEGMAMKEESIEFGLPPSLRGRVSLPYILRWPGYAHISYQCNVFLIDPFTHEHVTHGRLAQQFAEIFSTFIENYGDYFDGPGIQLGPRWVTFHGLRLHQVYFRDTRADVEISYTTQR</sequence>
<protein>
    <submittedName>
        <fullName evidence="1">Uncharacterized protein</fullName>
    </submittedName>
</protein>
<comment type="caution">
    <text evidence="1">The sequence shown here is derived from an EMBL/GenBank/DDBJ whole genome shotgun (WGS) entry which is preliminary data.</text>
</comment>
<proteinExistence type="predicted"/>
<organism evidence="1 2">
    <name type="scientific">Favolaschia claudopus</name>
    <dbReference type="NCBI Taxonomy" id="2862362"/>
    <lineage>
        <taxon>Eukaryota</taxon>
        <taxon>Fungi</taxon>
        <taxon>Dikarya</taxon>
        <taxon>Basidiomycota</taxon>
        <taxon>Agaricomycotina</taxon>
        <taxon>Agaricomycetes</taxon>
        <taxon>Agaricomycetidae</taxon>
        <taxon>Agaricales</taxon>
        <taxon>Marasmiineae</taxon>
        <taxon>Mycenaceae</taxon>
        <taxon>Favolaschia</taxon>
    </lineage>
</organism>
<reference evidence="1 2" key="1">
    <citation type="journal article" date="2024" name="J Genomics">
        <title>Draft genome sequencing and assembly of Favolaschia claudopus CIRM-BRFM 2984 isolated from oak limbs.</title>
        <authorList>
            <person name="Navarro D."/>
            <person name="Drula E."/>
            <person name="Chaduli D."/>
            <person name="Cazenave R."/>
            <person name="Ahrendt S."/>
            <person name="Wang J."/>
            <person name="Lipzen A."/>
            <person name="Daum C."/>
            <person name="Barry K."/>
            <person name="Grigoriev I.V."/>
            <person name="Favel A."/>
            <person name="Rosso M.N."/>
            <person name="Martin F."/>
        </authorList>
    </citation>
    <scope>NUCLEOTIDE SEQUENCE [LARGE SCALE GENOMIC DNA]</scope>
    <source>
        <strain evidence="1 2">CIRM-BRFM 2984</strain>
    </source>
</reference>
<gene>
    <name evidence="1" type="ORF">R3P38DRAFT_2953368</name>
</gene>
<dbReference type="AlphaFoldDB" id="A0AAW0BFJ9"/>
<keyword evidence="2" id="KW-1185">Reference proteome</keyword>
<name>A0AAW0BFJ9_9AGAR</name>
<accession>A0AAW0BFJ9</accession>